<gene>
    <name evidence="3" type="primary">LOC108253108</name>
</gene>
<feature type="compositionally biased region" description="Basic and acidic residues" evidence="1">
    <location>
        <begin position="591"/>
        <end position="617"/>
    </location>
</feature>
<feature type="compositionally biased region" description="Polar residues" evidence="1">
    <location>
        <begin position="958"/>
        <end position="972"/>
    </location>
</feature>
<feature type="compositionally biased region" description="Basic and acidic residues" evidence="1">
    <location>
        <begin position="132"/>
        <end position="143"/>
    </location>
</feature>
<dbReference type="Proteomes" id="UP000079169">
    <property type="component" value="Unplaced"/>
</dbReference>
<feature type="region of interest" description="Disordered" evidence="1">
    <location>
        <begin position="717"/>
        <end position="801"/>
    </location>
</feature>
<evidence type="ECO:0000313" key="2">
    <source>
        <dbReference type="Proteomes" id="UP000079169"/>
    </source>
</evidence>
<feature type="compositionally biased region" description="Polar residues" evidence="1">
    <location>
        <begin position="406"/>
        <end position="428"/>
    </location>
</feature>
<feature type="compositionally biased region" description="Polar residues" evidence="1">
    <location>
        <begin position="859"/>
        <end position="872"/>
    </location>
</feature>
<feature type="compositionally biased region" description="Basic and acidic residues" evidence="1">
    <location>
        <begin position="734"/>
        <end position="788"/>
    </location>
</feature>
<feature type="compositionally biased region" description="Acidic residues" evidence="1">
    <location>
        <begin position="12"/>
        <end position="29"/>
    </location>
</feature>
<feature type="compositionally biased region" description="Polar residues" evidence="1">
    <location>
        <begin position="901"/>
        <end position="921"/>
    </location>
</feature>
<sequence>MNKLLNMTQMIEEQEEDSQSEVSSSEDSESSSSDSESSESSDETSSSDSETDSKQTDSERNTKLNAQKRKPETDSGNEERNEKKIKVVDEMRGESRKRKSIDDSVEGNEQKRLKTRNDDKEPVIDVEEVEEKNEPSVDMRENNECVSDNNEALDLKQKAEVLPKNETSVEKANEDKPNVQTMKEEPNEIHIGTAETSVKTGVEKEGDTATQKGERTENNKMTVDSERIVVQEETGNKLGDTVGKSSEPNVSAKPSESLIYINSIVNNSDVKPEPSSDANTVPVFNQNIRDSDSKQTFEVKANKYFPVPPKKAKLDSINLLNSINSSCDSIFDSLNKIASTCDSAIRSNETPVDNNVDNDSEVHAIETEVKHTQRVPSDSESCMAYVSVIAHTPSDVAKEKYVIENTMSESKPETSLNKSCESQGNSPTDHTKDTNLSEKTTGVPENTKSVGKSAEVRRISEDDIEIIEDKSPGNKNALETDVMVIDEDSNEEVQVLDPESGMFITVRQKKIKETHGDMENDKATVETANNEAANHDQGTTKDKTNDTRDGTKEVINNEVRTNDTKENTKEDEHKMEEDGISETIKGGTESLDDKETKDNAKNRKELNARSGKDKMDVEDSGSSSGDDSGSSDSETSGSSEEEREQICDDALNLVKKILHDNLTDVKRNTHLSKSDMKKIFLDARYIHQTYSKTWGTRDSVYSKIFVQMTKLLKSVLGGSETVEDSNTSGGGKKKQGEERVKSGADNGGDKTKPAADSVGDKAKPTGDNFSDRMKPVGDNVDRDGKEAGPRNPPLVGNVLPPPPSISAAELMFGSHFLANTMRPQPLPRVNPTPLPRVLPNPPPLPRVIPSPQPLARVPSPQTLGKVTPSPQTLARVHPTPQPLPRMNLTPPVEMSLQQKLAAKQNQTGSAKTIKPLNTAQTHGVVLTNRPGLSVSTEPHGAGPGKLTEPGKILAKPSGTGSAPKTINVTINPTKYMKQKKDALKSASNAKAKETNASTPHLNIKPLQRPPLPSDTQDHTAFKLPKAVSLTKVQPRPESPKPRPLDSTPKVVDLTAPVLPKAISVTKVHVEDRAASPQGQKGPHEASKQVKIKKLQRDGEKNLMSQSGKSKKQLGPKSKTKEAGSFSSSKCKVAANISSKTKDLANTSGSSKIKDTASSTSVLKNFRKPKESKDVSKDKEIIMIELD</sequence>
<dbReference type="GeneID" id="108253108"/>
<dbReference type="STRING" id="121845.A0A3Q0J570"/>
<feature type="compositionally biased region" description="Basic and acidic residues" evidence="1">
    <location>
        <begin position="153"/>
        <end position="188"/>
    </location>
</feature>
<feature type="compositionally biased region" description="Polar residues" evidence="1">
    <location>
        <begin position="437"/>
        <end position="450"/>
    </location>
</feature>
<feature type="region of interest" description="Disordered" evidence="1">
    <location>
        <begin position="823"/>
        <end position="889"/>
    </location>
</feature>
<evidence type="ECO:0000313" key="3">
    <source>
        <dbReference type="RefSeq" id="XP_026683642.1"/>
    </source>
</evidence>
<feature type="compositionally biased region" description="Basic and acidic residues" evidence="1">
    <location>
        <begin position="514"/>
        <end position="524"/>
    </location>
</feature>
<reference evidence="3" key="1">
    <citation type="submission" date="2025-08" db="UniProtKB">
        <authorList>
            <consortium name="RefSeq"/>
        </authorList>
    </citation>
    <scope>IDENTIFICATION</scope>
</reference>
<feature type="compositionally biased region" description="Basic and acidic residues" evidence="1">
    <location>
        <begin position="538"/>
        <end position="552"/>
    </location>
</feature>
<dbReference type="PaxDb" id="121845-A0A3Q0J570"/>
<feature type="compositionally biased region" description="Polar residues" evidence="1">
    <location>
        <begin position="1124"/>
        <end position="1162"/>
    </location>
</feature>
<organism evidence="2 3">
    <name type="scientific">Diaphorina citri</name>
    <name type="common">Asian citrus psyllid</name>
    <dbReference type="NCBI Taxonomy" id="121845"/>
    <lineage>
        <taxon>Eukaryota</taxon>
        <taxon>Metazoa</taxon>
        <taxon>Ecdysozoa</taxon>
        <taxon>Arthropoda</taxon>
        <taxon>Hexapoda</taxon>
        <taxon>Insecta</taxon>
        <taxon>Pterygota</taxon>
        <taxon>Neoptera</taxon>
        <taxon>Paraneoptera</taxon>
        <taxon>Hemiptera</taxon>
        <taxon>Sternorrhyncha</taxon>
        <taxon>Psylloidea</taxon>
        <taxon>Psyllidae</taxon>
        <taxon>Diaphorininae</taxon>
        <taxon>Diaphorina</taxon>
    </lineage>
</organism>
<evidence type="ECO:0000256" key="1">
    <source>
        <dbReference type="SAM" id="MobiDB-lite"/>
    </source>
</evidence>
<feature type="compositionally biased region" description="Basic and acidic residues" evidence="1">
    <location>
        <begin position="51"/>
        <end position="62"/>
    </location>
</feature>
<name>A0A3Q0J570_DIACI</name>
<dbReference type="AlphaFoldDB" id="A0A3Q0J570"/>
<feature type="region of interest" description="Disordered" evidence="1">
    <location>
        <begin position="1"/>
        <end position="253"/>
    </location>
</feature>
<feature type="region of interest" description="Disordered" evidence="1">
    <location>
        <begin position="406"/>
        <end position="456"/>
    </location>
</feature>
<dbReference type="RefSeq" id="XP_026683642.1">
    <property type="nucleotide sequence ID" value="XM_026827841.1"/>
</dbReference>
<feature type="region of interest" description="Disordered" evidence="1">
    <location>
        <begin position="514"/>
        <end position="645"/>
    </location>
</feature>
<accession>A0A3Q0J570</accession>
<feature type="compositionally biased region" description="Polar residues" evidence="1">
    <location>
        <begin position="243"/>
        <end position="253"/>
    </location>
</feature>
<feature type="region of interest" description="Disordered" evidence="1">
    <location>
        <begin position="901"/>
        <end position="1174"/>
    </location>
</feature>
<feature type="compositionally biased region" description="Polar residues" evidence="1">
    <location>
        <begin position="1"/>
        <end position="11"/>
    </location>
</feature>
<feature type="compositionally biased region" description="Basic and acidic residues" evidence="1">
    <location>
        <begin position="201"/>
        <end position="230"/>
    </location>
</feature>
<feature type="compositionally biased region" description="Basic and acidic residues" evidence="1">
    <location>
        <begin position="560"/>
        <end position="577"/>
    </location>
</feature>
<feature type="compositionally biased region" description="Basic and acidic residues" evidence="1">
    <location>
        <begin position="69"/>
        <end position="94"/>
    </location>
</feature>
<dbReference type="KEGG" id="dci:108253108"/>
<protein>
    <submittedName>
        <fullName evidence="3">Dentin sialophosphoprotein-like</fullName>
    </submittedName>
</protein>
<proteinExistence type="predicted"/>
<feature type="compositionally biased region" description="Low complexity" evidence="1">
    <location>
        <begin position="620"/>
        <end position="638"/>
    </location>
</feature>
<feature type="compositionally biased region" description="Pro residues" evidence="1">
    <location>
        <begin position="824"/>
        <end position="852"/>
    </location>
</feature>
<feature type="compositionally biased region" description="Basic and acidic residues" evidence="1">
    <location>
        <begin position="108"/>
        <end position="123"/>
    </location>
</feature>
<keyword evidence="2" id="KW-1185">Reference proteome</keyword>